<keyword evidence="16 18" id="KW-0472">Membrane</keyword>
<keyword evidence="15 18" id="KW-0496">Mitochondrion</keyword>
<dbReference type="PANTHER" id="PTHR46552:SF1">
    <property type="entry name" value="NADH-UBIQUINONE OXIDOREDUCTASE CHAIN 2"/>
    <property type="match status" value="1"/>
</dbReference>
<evidence type="ECO:0000256" key="17">
    <source>
        <dbReference type="ARBA" id="ARBA00049551"/>
    </source>
</evidence>
<geneLocation type="mitochondrion" evidence="20"/>
<feature type="transmembrane region" description="Helical" evidence="18">
    <location>
        <begin position="204"/>
        <end position="224"/>
    </location>
</feature>
<dbReference type="Pfam" id="PF00361">
    <property type="entry name" value="Proton_antipo_M"/>
    <property type="match status" value="1"/>
</dbReference>
<keyword evidence="8 18" id="KW-0812">Transmembrane</keyword>
<keyword evidence="10 18" id="KW-1278">Translocase</keyword>
<comment type="function">
    <text evidence="1">Core subunit of the mitochondrial membrane respiratory chain NADH dehydrogenase (Complex I) that is believed to belong to the minimal assembly required for catalysis. Complex I functions in the transfer of electrons from NADH to the respiratory chain. The immediate electron acceptor for the enzyme is believed to be ubiquinone.</text>
</comment>
<dbReference type="GO" id="GO:0006120">
    <property type="term" value="P:mitochondrial electron transport, NADH to ubiquinone"/>
    <property type="evidence" value="ECO:0007669"/>
    <property type="project" value="InterPro"/>
</dbReference>
<evidence type="ECO:0000256" key="5">
    <source>
        <dbReference type="ARBA" id="ARBA00021008"/>
    </source>
</evidence>
<evidence type="ECO:0000256" key="7">
    <source>
        <dbReference type="ARBA" id="ARBA00022660"/>
    </source>
</evidence>
<dbReference type="PANTHER" id="PTHR46552">
    <property type="entry name" value="NADH-UBIQUINONE OXIDOREDUCTASE CHAIN 2"/>
    <property type="match status" value="1"/>
</dbReference>
<dbReference type="EC" id="7.1.1.2" evidence="4 18"/>
<dbReference type="GO" id="GO:0008137">
    <property type="term" value="F:NADH dehydrogenase (ubiquinone) activity"/>
    <property type="evidence" value="ECO:0007669"/>
    <property type="project" value="UniProtKB-EC"/>
</dbReference>
<evidence type="ECO:0000256" key="3">
    <source>
        <dbReference type="ARBA" id="ARBA00007012"/>
    </source>
</evidence>
<evidence type="ECO:0000256" key="13">
    <source>
        <dbReference type="ARBA" id="ARBA00023027"/>
    </source>
</evidence>
<keyword evidence="13 18" id="KW-0520">NAD</keyword>
<keyword evidence="11 18" id="KW-0249">Electron transport</keyword>
<evidence type="ECO:0000256" key="15">
    <source>
        <dbReference type="ARBA" id="ARBA00023128"/>
    </source>
</evidence>
<feature type="domain" description="NADH:quinone oxidoreductase/Mrp antiporter transmembrane" evidence="19">
    <location>
        <begin position="28"/>
        <end position="291"/>
    </location>
</feature>
<evidence type="ECO:0000256" key="8">
    <source>
        <dbReference type="ARBA" id="ARBA00022692"/>
    </source>
</evidence>
<comment type="function">
    <text evidence="18">Core subunit of the mitochondrial membrane respiratory chain NADH dehydrogenase (Complex I) which catalyzes electron transfer from NADH through the respiratory chain, using ubiquinone as an electron acceptor. Essential for the catalytic activity and assembly of complex I.</text>
</comment>
<evidence type="ECO:0000256" key="1">
    <source>
        <dbReference type="ARBA" id="ARBA00003257"/>
    </source>
</evidence>
<comment type="similarity">
    <text evidence="3 18">Belongs to the complex I subunit 2 family.</text>
</comment>
<evidence type="ECO:0000259" key="19">
    <source>
        <dbReference type="Pfam" id="PF00361"/>
    </source>
</evidence>
<keyword evidence="6" id="KW-0813">Transport</keyword>
<evidence type="ECO:0000256" key="16">
    <source>
        <dbReference type="ARBA" id="ARBA00023136"/>
    </source>
</evidence>
<proteinExistence type="inferred from homology"/>
<dbReference type="InterPro" id="IPR001750">
    <property type="entry name" value="ND/Mrp_TM"/>
</dbReference>
<feature type="transmembrane region" description="Helical" evidence="18">
    <location>
        <begin position="64"/>
        <end position="81"/>
    </location>
</feature>
<dbReference type="PRINTS" id="PR01436">
    <property type="entry name" value="NADHDHGNASE2"/>
</dbReference>
<evidence type="ECO:0000256" key="18">
    <source>
        <dbReference type="RuleBase" id="RU003403"/>
    </source>
</evidence>
<feature type="transmembrane region" description="Helical" evidence="18">
    <location>
        <begin position="324"/>
        <end position="345"/>
    </location>
</feature>
<feature type="transmembrane region" description="Helical" evidence="18">
    <location>
        <begin position="101"/>
        <end position="120"/>
    </location>
</feature>
<evidence type="ECO:0000256" key="4">
    <source>
        <dbReference type="ARBA" id="ARBA00012944"/>
    </source>
</evidence>
<dbReference type="InterPro" id="IPR003917">
    <property type="entry name" value="NADH_UbQ_OxRdtase_chain2"/>
</dbReference>
<evidence type="ECO:0000256" key="12">
    <source>
        <dbReference type="ARBA" id="ARBA00022989"/>
    </source>
</evidence>
<accession>A0A7D7A5P6</accession>
<reference evidence="20" key="1">
    <citation type="submission" date="2020-06" db="EMBL/GenBank/DDBJ databases">
        <title>DNAmark Project.</title>
        <authorList>
            <person name="Leerhoei F."/>
        </authorList>
    </citation>
    <scope>NUCLEOTIDE SEQUENCE</scope>
    <source>
        <strain evidence="20">DM775</strain>
    </source>
</reference>
<feature type="transmembrane region" description="Helical" evidence="18">
    <location>
        <begin position="279"/>
        <end position="303"/>
    </location>
</feature>
<evidence type="ECO:0000256" key="14">
    <source>
        <dbReference type="ARBA" id="ARBA00023075"/>
    </source>
</evidence>
<dbReference type="EMBL" id="MT584156">
    <property type="protein sequence ID" value="QLY90110.1"/>
    <property type="molecule type" value="Genomic_DNA"/>
</dbReference>
<keyword evidence="9 18" id="KW-0999">Mitochondrion inner membrane</keyword>
<evidence type="ECO:0000256" key="9">
    <source>
        <dbReference type="ARBA" id="ARBA00022792"/>
    </source>
</evidence>
<evidence type="ECO:0000256" key="6">
    <source>
        <dbReference type="ARBA" id="ARBA00022448"/>
    </source>
</evidence>
<keyword evidence="7 18" id="KW-0679">Respiratory chain</keyword>
<evidence type="ECO:0000256" key="11">
    <source>
        <dbReference type="ARBA" id="ARBA00022982"/>
    </source>
</evidence>
<keyword evidence="14 18" id="KW-0830">Ubiquinone</keyword>
<dbReference type="AlphaFoldDB" id="A0A7D7A5P6"/>
<feature type="transmembrane region" description="Helical" evidence="18">
    <location>
        <begin position="244"/>
        <end position="267"/>
    </location>
</feature>
<comment type="subcellular location">
    <subcellularLocation>
        <location evidence="2 18">Mitochondrion inner membrane</location>
        <topology evidence="2 18">Multi-pass membrane protein</topology>
    </subcellularLocation>
</comment>
<feature type="transmembrane region" description="Helical" evidence="18">
    <location>
        <begin position="12"/>
        <end position="28"/>
    </location>
</feature>
<organism evidence="20">
    <name type="scientific">Micromorphus albipes</name>
    <dbReference type="NCBI Taxonomy" id="1000630"/>
    <lineage>
        <taxon>Eukaryota</taxon>
        <taxon>Metazoa</taxon>
        <taxon>Ecdysozoa</taxon>
        <taxon>Arthropoda</taxon>
        <taxon>Hexapoda</taxon>
        <taxon>Insecta</taxon>
        <taxon>Pterygota</taxon>
        <taxon>Neoptera</taxon>
        <taxon>Endopterygota</taxon>
        <taxon>Diptera</taxon>
        <taxon>Brachycera</taxon>
        <taxon>Muscomorpha</taxon>
        <taxon>Empidoidea</taxon>
        <taxon>Dolichopodidae</taxon>
        <taxon>Peloropeodinae</taxon>
        <taxon>Micromorphus</taxon>
    </lineage>
</organism>
<keyword evidence="12 18" id="KW-1133">Transmembrane helix</keyword>
<sequence>MLFFLMKNSTKLLFLIILMTGSLMAISANSWMMAWMGLEINLLSFIPLMNEINNLKSSESSLKYFLIQALASSILMFSIILSYMKTNMLFSLEFLNEYPNMMIISALILKCGAAPFHFWFPEVMEGLTWTNAMMLMTWQKLAPLVLISYTPNMSMLLSFIILSTMIGALGGLNQTSMRKIMAFSSINHLGWILSAMYVNEKLWILYFMIYSFISINVAMMFNMYKLFHFNQLFSVMKFNSNLKIISMMNLLSLGGLPPFLGFIPKWLIIQELSCKMQMITIFIMIMMTLITLFFYMRMTFSALMLNYSQPILMNNNYKNSMMNLYLLMSFITLFSLPIISMLYLMF</sequence>
<protein>
    <recommendedName>
        <fullName evidence="5 18">NADH-ubiquinone oxidoreductase chain 2</fullName>
        <ecNumber evidence="4 18">7.1.1.2</ecNumber>
    </recommendedName>
</protein>
<feature type="transmembrane region" description="Helical" evidence="18">
    <location>
        <begin position="155"/>
        <end position="173"/>
    </location>
</feature>
<name>A0A7D7A5P6_9MUSC</name>
<gene>
    <name evidence="20" type="primary">ND2</name>
</gene>
<comment type="catalytic activity">
    <reaction evidence="17 18">
        <text>a ubiquinone + NADH + 5 H(+)(in) = a ubiquinol + NAD(+) + 4 H(+)(out)</text>
        <dbReference type="Rhea" id="RHEA:29091"/>
        <dbReference type="Rhea" id="RHEA-COMP:9565"/>
        <dbReference type="Rhea" id="RHEA-COMP:9566"/>
        <dbReference type="ChEBI" id="CHEBI:15378"/>
        <dbReference type="ChEBI" id="CHEBI:16389"/>
        <dbReference type="ChEBI" id="CHEBI:17976"/>
        <dbReference type="ChEBI" id="CHEBI:57540"/>
        <dbReference type="ChEBI" id="CHEBI:57945"/>
        <dbReference type="EC" id="7.1.1.2"/>
    </reaction>
</comment>
<dbReference type="GO" id="GO:0005743">
    <property type="term" value="C:mitochondrial inner membrane"/>
    <property type="evidence" value="ECO:0007669"/>
    <property type="project" value="UniProtKB-SubCell"/>
</dbReference>
<evidence type="ECO:0000256" key="10">
    <source>
        <dbReference type="ARBA" id="ARBA00022967"/>
    </source>
</evidence>
<dbReference type="InterPro" id="IPR050175">
    <property type="entry name" value="Complex_I_Subunit_2"/>
</dbReference>
<evidence type="ECO:0000256" key="2">
    <source>
        <dbReference type="ARBA" id="ARBA00004448"/>
    </source>
</evidence>
<evidence type="ECO:0000313" key="20">
    <source>
        <dbReference type="EMBL" id="QLY90110.1"/>
    </source>
</evidence>